<evidence type="ECO:0000313" key="2">
    <source>
        <dbReference type="EMBL" id="KAK7014980.1"/>
    </source>
</evidence>
<feature type="region of interest" description="Disordered" evidence="1">
    <location>
        <begin position="1"/>
        <end position="161"/>
    </location>
</feature>
<name>A0AAW0ANU6_9AGAR</name>
<keyword evidence="3" id="KW-1185">Reference proteome</keyword>
<evidence type="ECO:0008006" key="4">
    <source>
        <dbReference type="Google" id="ProtNLM"/>
    </source>
</evidence>
<proteinExistence type="predicted"/>
<sequence>MALPEKRKHPPSFQHLPINRAKKLKQTWVQNQKIKTKWKLEKRKEAARATKQAEDAAVDESDTEGDDQAPSISAPIPSQPSPPTRKKRAPGRSHPPESESAQAPSLRDRAREAYSPATLHTYRSNSSGKPRGGKPGARGRGQPNMKLRMGVLLETIKRDFT</sequence>
<accession>A0AAW0ANU6</accession>
<comment type="caution">
    <text evidence="2">The sequence shown here is derived from an EMBL/GenBank/DDBJ whole genome shotgun (WGS) entry which is preliminary data.</text>
</comment>
<evidence type="ECO:0000256" key="1">
    <source>
        <dbReference type="SAM" id="MobiDB-lite"/>
    </source>
</evidence>
<reference evidence="2 3" key="1">
    <citation type="journal article" date="2024" name="J Genomics">
        <title>Draft genome sequencing and assembly of Favolaschia claudopus CIRM-BRFM 2984 isolated from oak limbs.</title>
        <authorList>
            <person name="Navarro D."/>
            <person name="Drula E."/>
            <person name="Chaduli D."/>
            <person name="Cazenave R."/>
            <person name="Ahrendt S."/>
            <person name="Wang J."/>
            <person name="Lipzen A."/>
            <person name="Daum C."/>
            <person name="Barry K."/>
            <person name="Grigoriev I.V."/>
            <person name="Favel A."/>
            <person name="Rosso M.N."/>
            <person name="Martin F."/>
        </authorList>
    </citation>
    <scope>NUCLEOTIDE SEQUENCE [LARGE SCALE GENOMIC DNA]</scope>
    <source>
        <strain evidence="2 3">CIRM-BRFM 2984</strain>
    </source>
</reference>
<feature type="compositionally biased region" description="Basic residues" evidence="1">
    <location>
        <begin position="1"/>
        <end position="10"/>
    </location>
</feature>
<dbReference type="Proteomes" id="UP001362999">
    <property type="component" value="Unassembled WGS sequence"/>
</dbReference>
<gene>
    <name evidence="2" type="ORF">R3P38DRAFT_2998763</name>
</gene>
<dbReference type="AlphaFoldDB" id="A0AAW0ANU6"/>
<feature type="compositionally biased region" description="Basic and acidic residues" evidence="1">
    <location>
        <begin position="38"/>
        <end position="54"/>
    </location>
</feature>
<dbReference type="EMBL" id="JAWWNJ010000055">
    <property type="protein sequence ID" value="KAK7014980.1"/>
    <property type="molecule type" value="Genomic_DNA"/>
</dbReference>
<evidence type="ECO:0000313" key="3">
    <source>
        <dbReference type="Proteomes" id="UP001362999"/>
    </source>
</evidence>
<protein>
    <recommendedName>
        <fullName evidence="4">rRNA-processing protein FYV7</fullName>
    </recommendedName>
</protein>
<organism evidence="2 3">
    <name type="scientific">Favolaschia claudopus</name>
    <dbReference type="NCBI Taxonomy" id="2862362"/>
    <lineage>
        <taxon>Eukaryota</taxon>
        <taxon>Fungi</taxon>
        <taxon>Dikarya</taxon>
        <taxon>Basidiomycota</taxon>
        <taxon>Agaricomycotina</taxon>
        <taxon>Agaricomycetes</taxon>
        <taxon>Agaricomycetidae</taxon>
        <taxon>Agaricales</taxon>
        <taxon>Marasmiineae</taxon>
        <taxon>Mycenaceae</taxon>
        <taxon>Favolaschia</taxon>
    </lineage>
</organism>
<feature type="compositionally biased region" description="Acidic residues" evidence="1">
    <location>
        <begin position="56"/>
        <end position="67"/>
    </location>
</feature>